<evidence type="ECO:0000256" key="6">
    <source>
        <dbReference type="ARBA" id="ARBA00022801"/>
    </source>
</evidence>
<dbReference type="EMBL" id="BAAFGZ010000400">
    <property type="protein sequence ID" value="GAB0138352.1"/>
    <property type="molecule type" value="Genomic_DNA"/>
</dbReference>
<evidence type="ECO:0000256" key="2">
    <source>
        <dbReference type="ARBA" id="ARBA00008773"/>
    </source>
</evidence>
<keyword evidence="7" id="KW-0326">Glycosidase</keyword>
<feature type="signal peptide" evidence="14">
    <location>
        <begin position="1"/>
        <end position="19"/>
    </location>
</feature>
<feature type="chain" id="PRO_5046064013" description="Probable beta-glucosidase btgE" evidence="14">
    <location>
        <begin position="20"/>
        <end position="522"/>
    </location>
</feature>
<evidence type="ECO:0000256" key="4">
    <source>
        <dbReference type="ARBA" id="ARBA00022525"/>
    </source>
</evidence>
<evidence type="ECO:0000256" key="11">
    <source>
        <dbReference type="ARBA" id="ARBA00041516"/>
    </source>
</evidence>
<keyword evidence="5 14" id="KW-0732">Signal</keyword>
<dbReference type="InterPro" id="IPR017853">
    <property type="entry name" value="GH"/>
</dbReference>
<gene>
    <name evidence="15" type="primary">g6587</name>
    <name evidence="15" type="ORF">EsDP_00006587</name>
</gene>
<evidence type="ECO:0000256" key="14">
    <source>
        <dbReference type="SAM" id="SignalP"/>
    </source>
</evidence>
<keyword evidence="16" id="KW-1185">Reference proteome</keyword>
<evidence type="ECO:0000256" key="8">
    <source>
        <dbReference type="ARBA" id="ARBA00024983"/>
    </source>
</evidence>
<evidence type="ECO:0000256" key="5">
    <source>
        <dbReference type="ARBA" id="ARBA00022729"/>
    </source>
</evidence>
<sequence length="522" mass="55242">MKGGLVAAALTAMASGAAAAHHRHAHEALFKKSLNGTNEICTPVCTTVWTTFYGEPTLVDHAIKTQTVFECPSSASSQAPPPPTTQPTTQAPPATTITVVQTAYVCPTAGNHTMAPNPTVVSEHTVIGYPTVSVSTSGTYTGPEQLVTVTKTALVTYCPHTTSIGLPTTTPAPIKSEAPPPAPPVKSQAPPPAPPVKSEAPPPPAPPVKSQAPPPPPPANTPEAPKTQPKPETPKQSSPPAVSKGLTSNNDHFGITYTPYNPSNGNCMTASEVDSDIKDIKSRGFSVVRVYSTDCNTLDNVGNACKKYGVDMIVGVFVKASGCDINTPDIKEQVDKLAAWNNWDLVRLLVVGNEAIMNGFCSPQQLRTLVTTVKSKCGGKYHGLVTISETLNIWEREDVKSAICGVVDVTGANIQPYFNSGIAPSAAGLFVKGQLDLLRKICPGNDVINLECGYPWGGNSLGLAVPGLSQQVEAINSIRKLVGNNTVLFDYHDNVWKAGSPCNCEDKYGLRRYDFKENVHLS</sequence>
<comment type="subcellular location">
    <subcellularLocation>
        <location evidence="1">Secreted</location>
        <location evidence="1">Cell wall</location>
    </subcellularLocation>
</comment>
<accession>A0ABQ0CYI3</accession>
<reference evidence="16" key="1">
    <citation type="submission" date="2024-06" db="EMBL/GenBank/DDBJ databases">
        <title>Draft Genome Sequences of Epichloe bromicola Strains Isolated from Elymus ciliaris.</title>
        <authorList>
            <consortium name="Epichloe bromicola genome sequencing consortium"/>
            <person name="Miura A."/>
            <person name="Imano S."/>
            <person name="Ashida A."/>
            <person name="Sato I."/>
            <person name="Chiba S."/>
            <person name="Tanaka A."/>
            <person name="Camagna M."/>
            <person name="Takemoto D."/>
        </authorList>
    </citation>
    <scope>NUCLEOTIDE SEQUENCE [LARGE SCALE GENOMIC DNA]</scope>
    <source>
        <strain evidence="16">DP</strain>
    </source>
</reference>
<evidence type="ECO:0000256" key="9">
    <source>
        <dbReference type="ARBA" id="ARBA00039284"/>
    </source>
</evidence>
<evidence type="ECO:0000256" key="10">
    <source>
        <dbReference type="ARBA" id="ARBA00041495"/>
    </source>
</evidence>
<dbReference type="PANTHER" id="PTHR16631">
    <property type="entry name" value="GLUCAN 1,3-BETA-GLUCOSIDASE"/>
    <property type="match status" value="1"/>
</dbReference>
<evidence type="ECO:0000256" key="1">
    <source>
        <dbReference type="ARBA" id="ARBA00004191"/>
    </source>
</evidence>
<proteinExistence type="inferred from homology"/>
<comment type="similarity">
    <text evidence="2">Belongs to the glycosyl hydrolase 17 family.</text>
</comment>
<name>A0ABQ0CYI3_9HYPO</name>
<evidence type="ECO:0000313" key="15">
    <source>
        <dbReference type="EMBL" id="GAB0138352.1"/>
    </source>
</evidence>
<feature type="region of interest" description="Disordered" evidence="13">
    <location>
        <begin position="72"/>
        <end position="92"/>
    </location>
</feature>
<keyword evidence="4" id="KW-0964">Secreted</keyword>
<keyword evidence="6" id="KW-0378">Hydrolase</keyword>
<evidence type="ECO:0000256" key="7">
    <source>
        <dbReference type="ARBA" id="ARBA00023295"/>
    </source>
</evidence>
<evidence type="ECO:0000256" key="12">
    <source>
        <dbReference type="ARBA" id="ARBA00042762"/>
    </source>
</evidence>
<protein>
    <recommendedName>
        <fullName evidence="9">Probable beta-glucosidase btgE</fullName>
    </recommendedName>
    <alternativeName>
        <fullName evidence="10">Beta-D-glucoside glucohydrolase btgE</fullName>
    </alternativeName>
    <alternativeName>
        <fullName evidence="12">Cellobiase btgE</fullName>
    </alternativeName>
    <alternativeName>
        <fullName evidence="11">Gentiobiase btgE</fullName>
    </alternativeName>
</protein>
<dbReference type="Gene3D" id="3.20.20.80">
    <property type="entry name" value="Glycosidases"/>
    <property type="match status" value="1"/>
</dbReference>
<dbReference type="PANTHER" id="PTHR16631:SF24">
    <property type="entry name" value="FAMILY 17 GLUCOSIDASE SCW11-RELATED"/>
    <property type="match status" value="1"/>
</dbReference>
<feature type="region of interest" description="Disordered" evidence="13">
    <location>
        <begin position="163"/>
        <end position="261"/>
    </location>
</feature>
<feature type="compositionally biased region" description="Pro residues" evidence="13">
    <location>
        <begin position="178"/>
        <end position="220"/>
    </location>
</feature>
<dbReference type="SUPFAM" id="SSF51445">
    <property type="entry name" value="(Trans)glycosidases"/>
    <property type="match status" value="1"/>
</dbReference>
<comment type="function">
    <text evidence="8">Beta-glucosidases are one of a number of cellulolytic enzymes involved in the degradation of cellulosic biomass. Catalyzes the last step releasing glucose from the inhibitory cellobiose.</text>
</comment>
<dbReference type="Proteomes" id="UP001562357">
    <property type="component" value="Unassembled WGS sequence"/>
</dbReference>
<dbReference type="InterPro" id="IPR050732">
    <property type="entry name" value="Beta-glucan_modifiers"/>
</dbReference>
<evidence type="ECO:0000256" key="3">
    <source>
        <dbReference type="ARBA" id="ARBA00022512"/>
    </source>
</evidence>
<keyword evidence="3" id="KW-0134">Cell wall</keyword>
<evidence type="ECO:0000256" key="13">
    <source>
        <dbReference type="SAM" id="MobiDB-lite"/>
    </source>
</evidence>
<organism evidence="15 16">
    <name type="scientific">Epichloe bromicola</name>
    <dbReference type="NCBI Taxonomy" id="79588"/>
    <lineage>
        <taxon>Eukaryota</taxon>
        <taxon>Fungi</taxon>
        <taxon>Dikarya</taxon>
        <taxon>Ascomycota</taxon>
        <taxon>Pezizomycotina</taxon>
        <taxon>Sordariomycetes</taxon>
        <taxon>Hypocreomycetidae</taxon>
        <taxon>Hypocreales</taxon>
        <taxon>Clavicipitaceae</taxon>
        <taxon>Epichloe</taxon>
    </lineage>
</organism>
<evidence type="ECO:0000313" key="16">
    <source>
        <dbReference type="Proteomes" id="UP001562357"/>
    </source>
</evidence>
<comment type="caution">
    <text evidence="15">The sequence shown here is derived from an EMBL/GenBank/DDBJ whole genome shotgun (WGS) entry which is preliminary data.</text>
</comment>